<dbReference type="EC" id="2.3.1.282" evidence="5"/>
<keyword evidence="7" id="KW-0443">Lipid metabolism</keyword>
<evidence type="ECO:0000256" key="8">
    <source>
        <dbReference type="ARBA" id="ARBA00022679"/>
    </source>
</evidence>
<dbReference type="Proteomes" id="UP000192411">
    <property type="component" value="Unassembled WGS sequence"/>
</dbReference>
<comment type="catalytic activity">
    <reaction evidence="3">
        <text>2 a mycocerosyl-[mycocerosic acid synthase] + a phthiodiolone = a dimycocerosyl phthiodiolone + 2 holo-[mycocerosic acid synthase].</text>
        <dbReference type="EC" id="2.3.1.282"/>
    </reaction>
</comment>
<evidence type="ECO:0000256" key="9">
    <source>
        <dbReference type="ARBA" id="ARBA00023315"/>
    </source>
</evidence>
<comment type="catalytic activity">
    <reaction evidence="1">
        <text>2 a mycocerosyl-[mycocerosic acid synthase] + a phthiocerol = a dimycocerosyl phthiocerol + 2 holo-[mycocerosic acid synthase].</text>
        <dbReference type="EC" id="2.3.1.282"/>
    </reaction>
</comment>
<evidence type="ECO:0000256" key="2">
    <source>
        <dbReference type="ARBA" id="ARBA00000625"/>
    </source>
</evidence>
<evidence type="ECO:0000256" key="5">
    <source>
        <dbReference type="ARBA" id="ARBA00012866"/>
    </source>
</evidence>
<keyword evidence="8" id="KW-0808">Transferase</keyword>
<dbReference type="SUPFAM" id="SSF52777">
    <property type="entry name" value="CoA-dependent acyltransferases"/>
    <property type="match status" value="2"/>
</dbReference>
<evidence type="ECO:0000256" key="11">
    <source>
        <dbReference type="ARBA" id="ARBA00032317"/>
    </source>
</evidence>
<evidence type="ECO:0000313" key="14">
    <source>
        <dbReference type="EMBL" id="ORB67814.1"/>
    </source>
</evidence>
<dbReference type="Gene3D" id="3.30.559.30">
    <property type="entry name" value="Nonribosomal peptide synthetase, condensation domain"/>
    <property type="match status" value="1"/>
</dbReference>
<evidence type="ECO:0000256" key="7">
    <source>
        <dbReference type="ARBA" id="ARBA00022516"/>
    </source>
</evidence>
<gene>
    <name evidence="14" type="ORF">BST47_04935</name>
</gene>
<evidence type="ECO:0000313" key="15">
    <source>
        <dbReference type="Proteomes" id="UP000192411"/>
    </source>
</evidence>
<keyword evidence="7" id="KW-0444">Lipid biosynthesis</keyword>
<dbReference type="AlphaFoldDB" id="A0A1X0JY28"/>
<evidence type="ECO:0000256" key="12">
    <source>
        <dbReference type="ARBA" id="ARBA00033407"/>
    </source>
</evidence>
<comment type="catalytic activity">
    <reaction evidence="2">
        <text>2 a mycocerosyl-[mycocerosic acid synthase] + a phenolphthiocerol = a dimycocerosyl phenolphthiocerol + 2 holo-[mycocerosic acid synthase].</text>
        <dbReference type="EC" id="2.3.1.282"/>
    </reaction>
</comment>
<proteinExistence type="inferred from homology"/>
<dbReference type="InterPro" id="IPR031641">
    <property type="entry name" value="PapA_C"/>
</dbReference>
<feature type="domain" description="Phthiocerol/phthiodiolone dimycocerosyl transferase C-terminal" evidence="13">
    <location>
        <begin position="200"/>
        <end position="386"/>
    </location>
</feature>
<dbReference type="Pfam" id="PF16911">
    <property type="entry name" value="PapA_C"/>
    <property type="match status" value="1"/>
</dbReference>
<dbReference type="RefSeq" id="WP_083124088.1">
    <property type="nucleotide sequence ID" value="NZ_MVIM01000002.1"/>
</dbReference>
<protein>
    <recommendedName>
        <fullName evidence="6">Phthiocerol/phthiodiolone dimycocerosyl transferase</fullName>
        <ecNumber evidence="5">2.3.1.282</ecNumber>
    </recommendedName>
    <alternativeName>
        <fullName evidence="12">Acyltransferase PapA5</fullName>
    </alternativeName>
    <alternativeName>
        <fullName evidence="10">Phthiocerol/phthiodiolone O-acyltransferase</fullName>
    </alternativeName>
    <alternativeName>
        <fullName evidence="11">Polyketide synthase-associated protein A5</fullName>
    </alternativeName>
</protein>
<dbReference type="EMBL" id="MVIM01000002">
    <property type="protein sequence ID" value="ORB67814.1"/>
    <property type="molecule type" value="Genomic_DNA"/>
</dbReference>
<evidence type="ECO:0000256" key="6">
    <source>
        <dbReference type="ARBA" id="ARBA00013449"/>
    </source>
</evidence>
<dbReference type="InterPro" id="IPR023213">
    <property type="entry name" value="CAT-like_dom_sf"/>
</dbReference>
<comment type="similarity">
    <text evidence="4">Belongs to the acyltransferase PapA5 family.</text>
</comment>
<dbReference type="Gene3D" id="3.30.559.10">
    <property type="entry name" value="Chloramphenicol acetyltransferase-like domain"/>
    <property type="match status" value="1"/>
</dbReference>
<evidence type="ECO:0000256" key="3">
    <source>
        <dbReference type="ARBA" id="ARBA00001907"/>
    </source>
</evidence>
<dbReference type="OrthoDB" id="3318646at2"/>
<organism evidence="14 15">
    <name type="scientific">Mycolicibacterium tusciae</name>
    <dbReference type="NCBI Taxonomy" id="75922"/>
    <lineage>
        <taxon>Bacteria</taxon>
        <taxon>Bacillati</taxon>
        <taxon>Actinomycetota</taxon>
        <taxon>Actinomycetes</taxon>
        <taxon>Mycobacteriales</taxon>
        <taxon>Mycobacteriaceae</taxon>
        <taxon>Mycolicibacterium</taxon>
    </lineage>
</organism>
<comment type="caution">
    <text evidence="14">The sequence shown here is derived from an EMBL/GenBank/DDBJ whole genome shotgun (WGS) entry which is preliminary data.</text>
</comment>
<keyword evidence="15" id="KW-1185">Reference proteome</keyword>
<evidence type="ECO:0000256" key="4">
    <source>
        <dbReference type="ARBA" id="ARBA00006558"/>
    </source>
</evidence>
<evidence type="ECO:0000256" key="10">
    <source>
        <dbReference type="ARBA" id="ARBA00030465"/>
    </source>
</evidence>
<keyword evidence="9" id="KW-0012">Acyltransferase</keyword>
<name>A0A1X0JY28_9MYCO</name>
<dbReference type="STRING" id="75922.BST47_04935"/>
<evidence type="ECO:0000256" key="1">
    <source>
        <dbReference type="ARBA" id="ARBA00000026"/>
    </source>
</evidence>
<sequence length="415" mass="45833">MFGSSPIRHLSPSEEFFAQAENFIGITLTLRGPVDVGAMSEAFETLCQVYPALAGHLERDADGRHQIMVDDYEHPGMWLEKIDDTAARRLPAQSRALVELRLRQGDERSELTLYTHHALADAHHQFALLEKLFGWYTDIVTGAGVPPVKAEPIPESLEAVLSERGIGKLARFGLERYLPAMFAYELPASKRNAGRIDPRPVLVPSASCRLSRPETQSLLDICAAHRISLNSLVAGAILLAEWTIRDAPHLPIPYMYPVDLRFFLTPPVGPTQATNPVGMAMYLAEIHPNTDIMELARDIVDAFRTDLADGVIQQSFLHFGLQYQGNPPGLPDVVMTTDGGELPPVRTPPGLTVEEYDVEVLFASTSAGVDMYSAATYDGRLVITYHSHGPEPDSYVREIHELLAAIPSRYAWATE</sequence>
<reference evidence="14 15" key="1">
    <citation type="submission" date="2017-02" db="EMBL/GenBank/DDBJ databases">
        <title>The new phylogeny of genus Mycobacterium.</title>
        <authorList>
            <person name="Tortoli E."/>
            <person name="Trovato A."/>
            <person name="Cirillo D.M."/>
        </authorList>
    </citation>
    <scope>NUCLEOTIDE SEQUENCE [LARGE SCALE GENOMIC DNA]</scope>
    <source>
        <strain evidence="14 15">DSM 44338</strain>
    </source>
</reference>
<evidence type="ECO:0000259" key="13">
    <source>
        <dbReference type="Pfam" id="PF16911"/>
    </source>
</evidence>
<dbReference type="GO" id="GO:0016746">
    <property type="term" value="F:acyltransferase activity"/>
    <property type="evidence" value="ECO:0007669"/>
    <property type="project" value="UniProtKB-KW"/>
</dbReference>
<accession>A0A1X0JY28</accession>